<accession>A0A7C1CCS2</accession>
<sequence length="242" mass="27949">MSGRLRKQFLELLEKDKEFRYTVAGYLGLSEILQRFDEHDKKFEKILEEIRSLEEYQNNILEELKSLREGQDKVGQEIERLNENYARLDNRLTKLENRATGLEKAMATLAKAVGVTLNDFVASFVEEILRVSGVPEEKIKVSASVKLLYGETLREIDIFNSDPLVVGQVTTYISTIEEARKELEKLLEDVEFVEKITGRKVFMAILAVENTPPEVSRFLEDESERHKVKYIQGRLIPKLPVN</sequence>
<evidence type="ECO:0000256" key="1">
    <source>
        <dbReference type="SAM" id="Coils"/>
    </source>
</evidence>
<dbReference type="EMBL" id="DSAY01000031">
    <property type="protein sequence ID" value="HDP14480.1"/>
    <property type="molecule type" value="Genomic_DNA"/>
</dbReference>
<feature type="coiled-coil region" evidence="1">
    <location>
        <begin position="169"/>
        <end position="196"/>
    </location>
</feature>
<name>A0A7C1CCS2_9CREN</name>
<dbReference type="PANTHER" id="PTHR34314:SF6">
    <property type="entry name" value="DUF3782 DOMAIN-CONTAINING PROTEIN"/>
    <property type="match status" value="1"/>
</dbReference>
<comment type="caution">
    <text evidence="2">The sequence shown here is derived from an EMBL/GenBank/DDBJ whole genome shotgun (WGS) entry which is preliminary data.</text>
</comment>
<feature type="coiled-coil region" evidence="1">
    <location>
        <begin position="53"/>
        <end position="112"/>
    </location>
</feature>
<dbReference type="AlphaFoldDB" id="A0A7C1CCS2"/>
<organism evidence="2">
    <name type="scientific">Thermofilum adornatum</name>
    <dbReference type="NCBI Taxonomy" id="1365176"/>
    <lineage>
        <taxon>Archaea</taxon>
        <taxon>Thermoproteota</taxon>
        <taxon>Thermoprotei</taxon>
        <taxon>Thermofilales</taxon>
        <taxon>Thermofilaceae</taxon>
        <taxon>Thermofilum</taxon>
    </lineage>
</organism>
<proteinExistence type="predicted"/>
<keyword evidence="1" id="KW-0175">Coiled coil</keyword>
<gene>
    <name evidence="2" type="ORF">ENN26_01700</name>
</gene>
<reference evidence="2" key="1">
    <citation type="journal article" date="2020" name="mSystems">
        <title>Genome- and Community-Level Interaction Insights into Carbon Utilization and Element Cycling Functions of Hydrothermarchaeota in Hydrothermal Sediment.</title>
        <authorList>
            <person name="Zhou Z."/>
            <person name="Liu Y."/>
            <person name="Xu W."/>
            <person name="Pan J."/>
            <person name="Luo Z.H."/>
            <person name="Li M."/>
        </authorList>
    </citation>
    <scope>NUCLEOTIDE SEQUENCE [LARGE SCALE GENOMIC DNA]</scope>
    <source>
        <strain evidence="2">SpSt-116</strain>
    </source>
</reference>
<evidence type="ECO:0000313" key="2">
    <source>
        <dbReference type="EMBL" id="HDP14480.1"/>
    </source>
</evidence>
<protein>
    <recommendedName>
        <fullName evidence="3">DUF3782 domain-containing protein</fullName>
    </recommendedName>
</protein>
<dbReference type="PANTHER" id="PTHR34314">
    <property type="entry name" value="CRENARCHAEAL PROTEIN, PUTATIVE-RELATED"/>
    <property type="match status" value="1"/>
</dbReference>
<dbReference type="Gene3D" id="1.20.5.170">
    <property type="match status" value="1"/>
</dbReference>
<evidence type="ECO:0008006" key="3">
    <source>
        <dbReference type="Google" id="ProtNLM"/>
    </source>
</evidence>